<dbReference type="InterPro" id="IPR008758">
    <property type="entry name" value="Peptidase_S28"/>
</dbReference>
<dbReference type="GO" id="GO:0008239">
    <property type="term" value="F:dipeptidyl-peptidase activity"/>
    <property type="evidence" value="ECO:0007669"/>
    <property type="project" value="TreeGrafter"/>
</dbReference>
<evidence type="ECO:0000256" key="1">
    <source>
        <dbReference type="ARBA" id="ARBA00011079"/>
    </source>
</evidence>
<name>A0A1Z5TPD8_HORWE</name>
<dbReference type="GO" id="GO:0006508">
    <property type="term" value="P:proteolysis"/>
    <property type="evidence" value="ECO:0007669"/>
    <property type="project" value="UniProtKB-KW"/>
</dbReference>
<dbReference type="VEuPathDB" id="FungiDB:BTJ68_02399"/>
<dbReference type="PANTHER" id="PTHR11010">
    <property type="entry name" value="PROTEASE S28 PRO-X CARBOXYPEPTIDASE-RELATED"/>
    <property type="match status" value="1"/>
</dbReference>
<dbReference type="FunFam" id="3.40.50.1820:FF:000251">
    <property type="entry name" value="Extracelular serine carboxypeptidase, putative"/>
    <property type="match status" value="1"/>
</dbReference>
<dbReference type="EMBL" id="MUNK01000015">
    <property type="protein sequence ID" value="OTA37887.1"/>
    <property type="molecule type" value="Genomic_DNA"/>
</dbReference>
<feature type="signal peptide" evidence="7">
    <location>
        <begin position="1"/>
        <end position="20"/>
    </location>
</feature>
<reference evidence="8 9" key="1">
    <citation type="submission" date="2017-01" db="EMBL/GenBank/DDBJ databases">
        <title>The recent genome duplication of the halophilic yeast Hortaea werneckii: insights from long-read sequencing.</title>
        <authorList>
            <person name="Sinha S."/>
            <person name="Flibotte S."/>
            <person name="Neira M."/>
            <person name="Lenassi M."/>
            <person name="Gostincar C."/>
            <person name="Stajich J.E."/>
            <person name="Nislow C.E."/>
        </authorList>
    </citation>
    <scope>NUCLEOTIDE SEQUENCE [LARGE SCALE GENOMIC DNA]</scope>
    <source>
        <strain evidence="8 9">EXF-2000</strain>
    </source>
</reference>
<feature type="compositionally biased region" description="Gly residues" evidence="6">
    <location>
        <begin position="588"/>
        <end position="597"/>
    </location>
</feature>
<evidence type="ECO:0000313" key="8">
    <source>
        <dbReference type="EMBL" id="OTA37887.1"/>
    </source>
</evidence>
<organism evidence="8 9">
    <name type="scientific">Hortaea werneckii EXF-2000</name>
    <dbReference type="NCBI Taxonomy" id="1157616"/>
    <lineage>
        <taxon>Eukaryota</taxon>
        <taxon>Fungi</taxon>
        <taxon>Dikarya</taxon>
        <taxon>Ascomycota</taxon>
        <taxon>Pezizomycotina</taxon>
        <taxon>Dothideomycetes</taxon>
        <taxon>Dothideomycetidae</taxon>
        <taxon>Mycosphaerellales</taxon>
        <taxon>Teratosphaeriaceae</taxon>
        <taxon>Hortaea</taxon>
    </lineage>
</organism>
<dbReference type="InterPro" id="IPR029058">
    <property type="entry name" value="AB_hydrolase_fold"/>
</dbReference>
<evidence type="ECO:0000256" key="4">
    <source>
        <dbReference type="ARBA" id="ARBA00022801"/>
    </source>
</evidence>
<dbReference type="PANTHER" id="PTHR11010:SF117">
    <property type="entry name" value="SERINE PROTEASE 16"/>
    <property type="match status" value="1"/>
</dbReference>
<dbReference type="OrthoDB" id="1735038at2759"/>
<keyword evidence="9" id="KW-1185">Reference proteome</keyword>
<evidence type="ECO:0000256" key="2">
    <source>
        <dbReference type="ARBA" id="ARBA00022670"/>
    </source>
</evidence>
<dbReference type="Proteomes" id="UP000194280">
    <property type="component" value="Unassembled WGS sequence"/>
</dbReference>
<feature type="compositionally biased region" description="Basic and acidic residues" evidence="6">
    <location>
        <begin position="578"/>
        <end position="587"/>
    </location>
</feature>
<feature type="region of interest" description="Disordered" evidence="6">
    <location>
        <begin position="578"/>
        <end position="615"/>
    </location>
</feature>
<dbReference type="AlphaFoldDB" id="A0A1Z5TPD8"/>
<evidence type="ECO:0000256" key="3">
    <source>
        <dbReference type="ARBA" id="ARBA00022729"/>
    </source>
</evidence>
<comment type="similarity">
    <text evidence="1">Belongs to the peptidase S28 family.</text>
</comment>
<gene>
    <name evidence="8" type="ORF">BTJ68_02399</name>
</gene>
<keyword evidence="4" id="KW-0378">Hydrolase</keyword>
<feature type="chain" id="PRO_5012261318" evidence="7">
    <location>
        <begin position="21"/>
        <end position="615"/>
    </location>
</feature>
<evidence type="ECO:0000256" key="5">
    <source>
        <dbReference type="ARBA" id="ARBA00023180"/>
    </source>
</evidence>
<dbReference type="GO" id="GO:0070008">
    <property type="term" value="F:serine-type exopeptidase activity"/>
    <property type="evidence" value="ECO:0007669"/>
    <property type="project" value="InterPro"/>
</dbReference>
<dbReference type="SUPFAM" id="SSF53474">
    <property type="entry name" value="alpha/beta-Hydrolases"/>
    <property type="match status" value="1"/>
</dbReference>
<accession>A0A1Z5TPD8</accession>
<dbReference type="Gene3D" id="3.40.50.1820">
    <property type="entry name" value="alpha/beta hydrolase"/>
    <property type="match status" value="2"/>
</dbReference>
<feature type="compositionally biased region" description="Basic and acidic residues" evidence="6">
    <location>
        <begin position="598"/>
        <end position="615"/>
    </location>
</feature>
<evidence type="ECO:0000313" key="9">
    <source>
        <dbReference type="Proteomes" id="UP000194280"/>
    </source>
</evidence>
<evidence type="ECO:0000256" key="6">
    <source>
        <dbReference type="SAM" id="MobiDB-lite"/>
    </source>
</evidence>
<sequence length="615" mass="68185">MTSLVRVATWALAGIAGVDALSDGLTSGRQTVRDLRKAAEEQASTKLKRDIDPALLYPEHNFTTPIDHFHNETKYEPHSNGTFNMRYWFDASHYEPGGPVIILQSGETSAAGRLPFLQKGILAQLAEATHGIGVVLEHRYYGTSFPTPDLSTENLRFLTTAQALADEAYFAQNIQFPGLEDLGDLTSKTTAYLSYGGSYSGAFSAFLRVQYPETFFGAISSSGVTKAIYDYWQYYEPIAENGPPECIAAQKTLTHIVDNILIGKNESDLTATLKSAFGLPNVTYDNDFANTLASGIGNWQSLNWDPAVGSSEVYNYCANISDTDVLYPATECLRSTASYLIDQGGYSANMSLVNQMLNYIGYVNLTSVSSCAEEDETQDQCFSNHNATFYQQDSLDDTWRAWPYQYCTEWGYLQTGSGVPQDQLPLISRTLDLDYMMIICNEAFGIYGPPNTTTVNKYGGYDISYPRLAFIDGEWDPWRPATPHAFGKERLSTVSASSALQNLEIQQQQQPIIDYGAPHRPSTPSEPFILIPDAVHHWDENGVFLNQTNATFPPQPVADTQRAEAEFVRGWMEEWRREMREKGEGEGRGCWGGGGQGEGRHRGGEGESRERGGKK</sequence>
<dbReference type="Pfam" id="PF05577">
    <property type="entry name" value="Peptidase_S28"/>
    <property type="match status" value="1"/>
</dbReference>
<proteinExistence type="inferred from homology"/>
<keyword evidence="3 7" id="KW-0732">Signal</keyword>
<keyword evidence="5" id="KW-0325">Glycoprotein</keyword>
<keyword evidence="2" id="KW-0645">Protease</keyword>
<protein>
    <submittedName>
        <fullName evidence="8">Uncharacterized protein</fullName>
    </submittedName>
</protein>
<dbReference type="InParanoid" id="A0A1Z5TPD8"/>
<comment type="caution">
    <text evidence="8">The sequence shown here is derived from an EMBL/GenBank/DDBJ whole genome shotgun (WGS) entry which is preliminary data.</text>
</comment>
<evidence type="ECO:0000256" key="7">
    <source>
        <dbReference type="SAM" id="SignalP"/>
    </source>
</evidence>